<dbReference type="Gene3D" id="3.30.70.260">
    <property type="match status" value="2"/>
</dbReference>
<protein>
    <recommendedName>
        <fullName evidence="2">ACT domain-containing protein ACR</fullName>
    </recommendedName>
    <alternativeName>
        <fullName evidence="2">Protein ACT DOMAIN REPEATS</fullName>
    </alternativeName>
</protein>
<dbReference type="EMBL" id="JAUJYN010000003">
    <property type="protein sequence ID" value="KAK1276633.1"/>
    <property type="molecule type" value="Genomic_DNA"/>
</dbReference>
<dbReference type="PANTHER" id="PTHR31096">
    <property type="entry name" value="ACT DOMAIN-CONTAINING PROTEIN ACR4-RELATED"/>
    <property type="match status" value="1"/>
</dbReference>
<dbReference type="AlphaFoldDB" id="A0AAV9BJS9"/>
<keyword evidence="1 2" id="KW-0677">Repeat</keyword>
<evidence type="ECO:0000313" key="4">
    <source>
        <dbReference type="EMBL" id="KAK1276633.1"/>
    </source>
</evidence>
<proteinExistence type="predicted"/>
<accession>A0AAV9BJS9</accession>
<reference evidence="4" key="2">
    <citation type="submission" date="2023-06" db="EMBL/GenBank/DDBJ databases">
        <authorList>
            <person name="Ma L."/>
            <person name="Liu K.-W."/>
            <person name="Li Z."/>
            <person name="Hsiao Y.-Y."/>
            <person name="Qi Y."/>
            <person name="Fu T."/>
            <person name="Tang G."/>
            <person name="Zhang D."/>
            <person name="Sun W.-H."/>
            <person name="Liu D.-K."/>
            <person name="Li Y."/>
            <person name="Chen G.-Z."/>
            <person name="Liu X.-D."/>
            <person name="Liao X.-Y."/>
            <person name="Jiang Y.-T."/>
            <person name="Yu X."/>
            <person name="Hao Y."/>
            <person name="Huang J."/>
            <person name="Zhao X.-W."/>
            <person name="Ke S."/>
            <person name="Chen Y.-Y."/>
            <person name="Wu W.-L."/>
            <person name="Hsu J.-L."/>
            <person name="Lin Y.-F."/>
            <person name="Huang M.-D."/>
            <person name="Li C.-Y."/>
            <person name="Huang L."/>
            <person name="Wang Z.-W."/>
            <person name="Zhao X."/>
            <person name="Zhong W.-Y."/>
            <person name="Peng D.-H."/>
            <person name="Ahmad S."/>
            <person name="Lan S."/>
            <person name="Zhang J.-S."/>
            <person name="Tsai W.-C."/>
            <person name="Van De Peer Y."/>
            <person name="Liu Z.-J."/>
        </authorList>
    </citation>
    <scope>NUCLEOTIDE SEQUENCE</scope>
    <source>
        <strain evidence="4">SCP</strain>
        <tissue evidence="4">Leaves</tissue>
    </source>
</reference>
<reference evidence="4" key="1">
    <citation type="journal article" date="2023" name="Nat. Commun.">
        <title>Diploid and tetraploid genomes of Acorus and the evolution of monocots.</title>
        <authorList>
            <person name="Ma L."/>
            <person name="Liu K.W."/>
            <person name="Li Z."/>
            <person name="Hsiao Y.Y."/>
            <person name="Qi Y."/>
            <person name="Fu T."/>
            <person name="Tang G.D."/>
            <person name="Zhang D."/>
            <person name="Sun W.H."/>
            <person name="Liu D.K."/>
            <person name="Li Y."/>
            <person name="Chen G.Z."/>
            <person name="Liu X.D."/>
            <person name="Liao X.Y."/>
            <person name="Jiang Y.T."/>
            <person name="Yu X."/>
            <person name="Hao Y."/>
            <person name="Huang J."/>
            <person name="Zhao X.W."/>
            <person name="Ke S."/>
            <person name="Chen Y.Y."/>
            <person name="Wu W.L."/>
            <person name="Hsu J.L."/>
            <person name="Lin Y.F."/>
            <person name="Huang M.D."/>
            <person name="Li C.Y."/>
            <person name="Huang L."/>
            <person name="Wang Z.W."/>
            <person name="Zhao X."/>
            <person name="Zhong W.Y."/>
            <person name="Peng D.H."/>
            <person name="Ahmad S."/>
            <person name="Lan S."/>
            <person name="Zhang J.S."/>
            <person name="Tsai W.C."/>
            <person name="Van de Peer Y."/>
            <person name="Liu Z.J."/>
        </authorList>
    </citation>
    <scope>NUCLEOTIDE SEQUENCE</scope>
    <source>
        <strain evidence="4">SCP</strain>
    </source>
</reference>
<feature type="domain" description="ACT" evidence="3">
    <location>
        <begin position="337"/>
        <end position="412"/>
    </location>
</feature>
<comment type="function">
    <text evidence="2">Binds amino acids.</text>
</comment>
<keyword evidence="5" id="KW-1185">Reference proteome</keyword>
<dbReference type="InterPro" id="IPR002912">
    <property type="entry name" value="ACT_dom"/>
</dbReference>
<dbReference type="PANTHER" id="PTHR31096:SF7">
    <property type="entry name" value="ACT DOMAIN-CONTAINING PROTEIN ACR1"/>
    <property type="match status" value="1"/>
</dbReference>
<dbReference type="GO" id="GO:0016597">
    <property type="term" value="F:amino acid binding"/>
    <property type="evidence" value="ECO:0007669"/>
    <property type="project" value="UniProtKB-UniRule"/>
</dbReference>
<dbReference type="Pfam" id="PF01842">
    <property type="entry name" value="ACT"/>
    <property type="match status" value="1"/>
</dbReference>
<comment type="caution">
    <text evidence="4">The sequence shown here is derived from an EMBL/GenBank/DDBJ whole genome shotgun (WGS) entry which is preliminary data.</text>
</comment>
<evidence type="ECO:0000313" key="5">
    <source>
        <dbReference type="Proteomes" id="UP001179952"/>
    </source>
</evidence>
<dbReference type="CDD" id="cd04895">
    <property type="entry name" value="ACT_ACR_1"/>
    <property type="match status" value="1"/>
</dbReference>
<evidence type="ECO:0000259" key="3">
    <source>
        <dbReference type="PROSITE" id="PS51671"/>
    </source>
</evidence>
<dbReference type="PROSITE" id="PS51671">
    <property type="entry name" value="ACT"/>
    <property type="match status" value="2"/>
</dbReference>
<evidence type="ECO:0000256" key="2">
    <source>
        <dbReference type="RuleBase" id="RU369043"/>
    </source>
</evidence>
<dbReference type="InterPro" id="IPR040217">
    <property type="entry name" value="ACR1-12"/>
</dbReference>
<name>A0AAV9BJS9_ACOGR</name>
<evidence type="ECO:0000256" key="1">
    <source>
        <dbReference type="ARBA" id="ARBA00022737"/>
    </source>
</evidence>
<feature type="domain" description="ACT" evidence="3">
    <location>
        <begin position="131"/>
        <end position="211"/>
    </location>
</feature>
<organism evidence="4 5">
    <name type="scientific">Acorus gramineus</name>
    <name type="common">Dwarf sweet flag</name>
    <dbReference type="NCBI Taxonomy" id="55184"/>
    <lineage>
        <taxon>Eukaryota</taxon>
        <taxon>Viridiplantae</taxon>
        <taxon>Streptophyta</taxon>
        <taxon>Embryophyta</taxon>
        <taxon>Tracheophyta</taxon>
        <taxon>Spermatophyta</taxon>
        <taxon>Magnoliopsida</taxon>
        <taxon>Liliopsida</taxon>
        <taxon>Acoraceae</taxon>
        <taxon>Acorus</taxon>
    </lineage>
</organism>
<dbReference type="InterPro" id="IPR045865">
    <property type="entry name" value="ACT-like_dom_sf"/>
</dbReference>
<gene>
    <name evidence="4" type="ORF">QJS04_geneDACA016013</name>
</gene>
<sequence length="450" mass="49310">MERSKSCPYFDLIESFNRPRVCIDNETCDDCTLVKVDSANKHGILLEMVELLTDLDLVISRSYISSDGVWFMDVFHVTDQLGNKLTDDSLIRYIQQSLCAGKGGEAGLTMGVTTCMGRMVGPGHIAAEHAVVEFSGTDRPGLLSEVSALLSSLDLHVVSAQAWTHRTRAACVAFVVDRATGRPVTDRATLAHVEDQLRNVVGAHQPDPSWRISVAGPAQGRAQPERRLHQLMEEAEEADEGGDALSVSVESCEEKGYSVVNVRSPDRAKLLFDTVCALTDMDYGVFHAAASSREGIAYQEYYIRRKDGCTIDTVAQRAKLTRRLVAAVERRVSQGLRLEVATKDRVGLLSDVTRALRESGMSISRAEIAMRGERALGVFYVTDASSGGEADLAAVETVRREIGEAVVTVVPGWSWGRPRDFVKVPGSTMEEKPRFSLGSLLWSQIGRFVQ</sequence>
<dbReference type="Proteomes" id="UP001179952">
    <property type="component" value="Unassembled WGS sequence"/>
</dbReference>
<dbReference type="SUPFAM" id="SSF55021">
    <property type="entry name" value="ACT-like"/>
    <property type="match status" value="3"/>
</dbReference>